<keyword evidence="5 7" id="KW-0175">Coiled coil</keyword>
<evidence type="ECO:0000256" key="6">
    <source>
        <dbReference type="ARBA" id="ARBA00023125"/>
    </source>
</evidence>
<dbReference type="FunFam" id="3.40.50.300:FF:000901">
    <property type="entry name" value="Chromosome partition protein Smc"/>
    <property type="match status" value="1"/>
</dbReference>
<dbReference type="PANTHER" id="PTHR43977">
    <property type="entry name" value="STRUCTURAL MAINTENANCE OF CHROMOSOMES PROTEIN 3"/>
    <property type="match status" value="1"/>
</dbReference>
<dbReference type="InterPro" id="IPR011890">
    <property type="entry name" value="SMC_prok"/>
</dbReference>
<dbReference type="GO" id="GO:0006260">
    <property type="term" value="P:DNA replication"/>
    <property type="evidence" value="ECO:0007669"/>
    <property type="project" value="UniProtKB-UniRule"/>
</dbReference>
<dbReference type="InterPro" id="IPR010935">
    <property type="entry name" value="SMC_hinge"/>
</dbReference>
<evidence type="ECO:0000256" key="2">
    <source>
        <dbReference type="ARBA" id="ARBA00022490"/>
    </source>
</evidence>
<dbReference type="GO" id="GO:0007059">
    <property type="term" value="P:chromosome segregation"/>
    <property type="evidence" value="ECO:0007669"/>
    <property type="project" value="UniProtKB-UniRule"/>
</dbReference>
<feature type="domain" description="SMC hinge" evidence="9">
    <location>
        <begin position="525"/>
        <end position="633"/>
    </location>
</feature>
<evidence type="ECO:0000256" key="3">
    <source>
        <dbReference type="ARBA" id="ARBA00022741"/>
    </source>
</evidence>
<dbReference type="GO" id="GO:0030261">
    <property type="term" value="P:chromosome condensation"/>
    <property type="evidence" value="ECO:0007669"/>
    <property type="project" value="InterPro"/>
</dbReference>
<keyword evidence="6 7" id="KW-0238">DNA-binding</keyword>
<dbReference type="GO" id="GO:0005737">
    <property type="term" value="C:cytoplasm"/>
    <property type="evidence" value="ECO:0007669"/>
    <property type="project" value="UniProtKB-SubCell"/>
</dbReference>
<dbReference type="CDD" id="cd03278">
    <property type="entry name" value="ABC_SMC_barmotin"/>
    <property type="match status" value="1"/>
</dbReference>
<dbReference type="InterPro" id="IPR027417">
    <property type="entry name" value="P-loop_NTPase"/>
</dbReference>
<dbReference type="EMBL" id="CP139487">
    <property type="protein sequence ID" value="WPU65181.1"/>
    <property type="molecule type" value="Genomic_DNA"/>
</dbReference>
<comment type="function">
    <text evidence="7">Required for chromosome condensation and partitioning.</text>
</comment>
<comment type="domain">
    <text evidence="7">Contains large globular domains required for ATP hydrolysis at each terminus and a third globular domain forming a flexible hinge near the middle of the molecule. These domains are separated by coiled-coil structures.</text>
</comment>
<comment type="similarity">
    <text evidence="7">Belongs to the SMC family.</text>
</comment>
<dbReference type="KEGG" id="psti:SOO65_00265"/>
<dbReference type="Pfam" id="PF06470">
    <property type="entry name" value="SMC_hinge"/>
    <property type="match status" value="1"/>
</dbReference>
<keyword evidence="3 7" id="KW-0547">Nucleotide-binding</keyword>
<feature type="coiled-coil region" evidence="7">
    <location>
        <begin position="1012"/>
        <end position="1067"/>
    </location>
</feature>
<dbReference type="GO" id="GO:0005524">
    <property type="term" value="F:ATP binding"/>
    <property type="evidence" value="ECO:0007669"/>
    <property type="project" value="UniProtKB-UniRule"/>
</dbReference>
<gene>
    <name evidence="7 10" type="primary">smc</name>
    <name evidence="10" type="ORF">SOO65_00265</name>
</gene>
<dbReference type="NCBIfam" id="TIGR02168">
    <property type="entry name" value="SMC_prok_B"/>
    <property type="match status" value="1"/>
</dbReference>
<protein>
    <recommendedName>
        <fullName evidence="7">Chromosome partition protein Smc</fullName>
    </recommendedName>
</protein>
<dbReference type="RefSeq" id="WP_321395290.1">
    <property type="nucleotide sequence ID" value="NZ_CP139487.1"/>
</dbReference>
<dbReference type="InterPro" id="IPR036277">
    <property type="entry name" value="SMC_hinge_sf"/>
</dbReference>
<dbReference type="SUPFAM" id="SSF75553">
    <property type="entry name" value="Smc hinge domain"/>
    <property type="match status" value="1"/>
</dbReference>
<name>A0AAX4HPD3_9BACT</name>
<feature type="coiled-coil region" evidence="7">
    <location>
        <begin position="275"/>
        <end position="476"/>
    </location>
</feature>
<dbReference type="InterPro" id="IPR003395">
    <property type="entry name" value="RecF/RecN/SMC_N"/>
</dbReference>
<dbReference type="AlphaFoldDB" id="A0AAX4HPD3"/>
<dbReference type="Pfam" id="PF02463">
    <property type="entry name" value="SMC_N"/>
    <property type="match status" value="1"/>
</dbReference>
<sequence length="1225" mass="139821">MRLNRLIIQGFKSFKDKTTVIFDEGITGIVGPNGCGKSNIVDALFWVMGEQSAKHLRGTSMKDLIFAGSSKYQPAAFAEVTLVLDNVNGKHININGTIGKPAEIHLTRKLYRNGETEYRINNEPARLKDIHEVFMDTGAGAKSYSIIAQGEINKLVQQKPEERRVMIEEVAGITKFKLRKRESLKKIEQTQLNLTRLEDLQNEIYKNLKKLEQQAEKAEKAKTLRDRIKKYELIVESHREHDYLQDFVNADSMLASRQVEHENLTLRKSQVDLLLEDEKIQKTDMMEKIDVAQDDFNDHSKQLAASEERVKHLKKSLIDKEKQIDRANRENEELNVDIEKRSERLEALTAQLADLEANNYEQMDFSSLEEKVEILKSQMFDLEEELNEKRRDLNASKEKFQSLDNEAFKNSSKLEEYSRLLQDLTSEIETLEKSTSNFTDDLMKDRATVKSSGAKVEELKAALPALKEEVETINNELKASDVKFRELSRAVIQLESKRNSLIEINNSAEGRRAGAVELVQKVNDGSLEVLGKLIECDPEYAVAVEQLIGESLDVVLATSGKEAFANLMTDFNATVDLLWPQEATISQESIGRLETQGCQNMKALVDIVRINNQEYAEKLSKILNGFFVVENLTTELASRINPEIQFKGLVSKDGKVLIKKVGNSVVYGVRHDSASEAQGIVQRNNLIQEMGVELEEKQAELAILETNIMQLETTLAEKRVALEEKNKEFNEINTLYAATKAALESKEANQSSNSQRLQILQNRKSETSKLRLDLIEADEKILNAKEEFEGKVKELASEVADIEDRYSELKVSFENERDEMMELKVKAQSYQQQLTSLKSQIEDVNAQIDRYREKQEANLELLNNFQSEIENAQVEVENVEASNRDQAEVLAEKETYLNLLKDQIAQILLSMQEKESELKEINSRINKIEKENVELELKTSQIIQEEELLAKDIFERYKIDLRSTMMKHLEITSDKITDLKDLSSMYIMETEDGPKEIEAIEYEFEKRFPGQIKEAKEKFKDYKSEFNRLGEINWAAIEDYDRQKLRYDFLKAQEEELKKSLVDLQTAIAHIDEKSKERFKEAFNEVNERFSKVFPIIFGGGEARLEVTGDLDSIDCGVEITAKPPGKKMTSITLMSGGEKAMTAVSLIFSIFLVKPSPFCLLDEVDAPLDDANVGRFNELLREMSSESQFILITHNKKTMELNDTLYGVTMQEPGVSKAVSVQLH</sequence>
<dbReference type="Gene3D" id="1.20.1060.20">
    <property type="match status" value="1"/>
</dbReference>
<evidence type="ECO:0000259" key="8">
    <source>
        <dbReference type="Pfam" id="PF02463"/>
    </source>
</evidence>
<dbReference type="GO" id="GO:0016887">
    <property type="term" value="F:ATP hydrolysis activity"/>
    <property type="evidence" value="ECO:0007669"/>
    <property type="project" value="InterPro"/>
</dbReference>
<dbReference type="Gene3D" id="3.40.50.300">
    <property type="entry name" value="P-loop containing nucleotide triphosphate hydrolases"/>
    <property type="match status" value="2"/>
</dbReference>
<dbReference type="GO" id="GO:0005694">
    <property type="term" value="C:chromosome"/>
    <property type="evidence" value="ECO:0007669"/>
    <property type="project" value="InterPro"/>
</dbReference>
<proteinExistence type="inferred from homology"/>
<keyword evidence="2 7" id="KW-0963">Cytoplasm</keyword>
<keyword evidence="11" id="KW-1185">Reference proteome</keyword>
<dbReference type="GO" id="GO:0003677">
    <property type="term" value="F:DNA binding"/>
    <property type="evidence" value="ECO:0007669"/>
    <property type="project" value="UniProtKB-UniRule"/>
</dbReference>
<comment type="subunit">
    <text evidence="7">Homodimer.</text>
</comment>
<feature type="coiled-coil region" evidence="7">
    <location>
        <begin position="785"/>
        <end position="945"/>
    </location>
</feature>
<comment type="subcellular location">
    <subcellularLocation>
        <location evidence="1 7">Cytoplasm</location>
    </subcellularLocation>
</comment>
<accession>A0AAX4HPD3</accession>
<evidence type="ECO:0000256" key="5">
    <source>
        <dbReference type="ARBA" id="ARBA00023054"/>
    </source>
</evidence>
<evidence type="ECO:0000313" key="11">
    <source>
        <dbReference type="Proteomes" id="UP001324634"/>
    </source>
</evidence>
<dbReference type="GO" id="GO:0007062">
    <property type="term" value="P:sister chromatid cohesion"/>
    <property type="evidence" value="ECO:0007669"/>
    <property type="project" value="InterPro"/>
</dbReference>
<feature type="binding site" evidence="7">
    <location>
        <begin position="32"/>
        <end position="39"/>
    </location>
    <ligand>
        <name>ATP</name>
        <dbReference type="ChEBI" id="CHEBI:30616"/>
    </ligand>
</feature>
<dbReference type="Proteomes" id="UP001324634">
    <property type="component" value="Chromosome"/>
</dbReference>
<dbReference type="HAMAP" id="MF_01894">
    <property type="entry name" value="Smc_prok"/>
    <property type="match status" value="1"/>
</dbReference>
<evidence type="ECO:0000313" key="10">
    <source>
        <dbReference type="EMBL" id="WPU65181.1"/>
    </source>
</evidence>
<feature type="coiled-coil region" evidence="7">
    <location>
        <begin position="180"/>
        <end position="221"/>
    </location>
</feature>
<evidence type="ECO:0000259" key="9">
    <source>
        <dbReference type="Pfam" id="PF06470"/>
    </source>
</evidence>
<evidence type="ECO:0000256" key="4">
    <source>
        <dbReference type="ARBA" id="ARBA00022840"/>
    </source>
</evidence>
<dbReference type="SUPFAM" id="SSF52540">
    <property type="entry name" value="P-loop containing nucleoside triphosphate hydrolases"/>
    <property type="match status" value="1"/>
</dbReference>
<evidence type="ECO:0000256" key="1">
    <source>
        <dbReference type="ARBA" id="ARBA00004496"/>
    </source>
</evidence>
<feature type="coiled-coil region" evidence="7">
    <location>
        <begin position="687"/>
        <end position="728"/>
    </location>
</feature>
<dbReference type="SUPFAM" id="SSF57997">
    <property type="entry name" value="Tropomyosin"/>
    <property type="match status" value="1"/>
</dbReference>
<dbReference type="InterPro" id="IPR024704">
    <property type="entry name" value="SMC"/>
</dbReference>
<organism evidence="10 11">
    <name type="scientific">Peredibacter starrii</name>
    <dbReference type="NCBI Taxonomy" id="28202"/>
    <lineage>
        <taxon>Bacteria</taxon>
        <taxon>Pseudomonadati</taxon>
        <taxon>Bdellovibrionota</taxon>
        <taxon>Bacteriovoracia</taxon>
        <taxon>Bacteriovoracales</taxon>
        <taxon>Bacteriovoracaceae</taxon>
        <taxon>Peredibacter</taxon>
    </lineage>
</organism>
<dbReference type="PIRSF" id="PIRSF005719">
    <property type="entry name" value="SMC"/>
    <property type="match status" value="1"/>
</dbReference>
<evidence type="ECO:0000256" key="7">
    <source>
        <dbReference type="HAMAP-Rule" id="MF_01894"/>
    </source>
</evidence>
<feature type="domain" description="RecF/RecN/SMC N-terminal" evidence="8">
    <location>
        <begin position="3"/>
        <end position="1217"/>
    </location>
</feature>
<reference evidence="10 11" key="1">
    <citation type="submission" date="2023-11" db="EMBL/GenBank/DDBJ databases">
        <title>Peredibacter starrii A3.12.</title>
        <authorList>
            <person name="Mitchell R.J."/>
        </authorList>
    </citation>
    <scope>NUCLEOTIDE SEQUENCE [LARGE SCALE GENOMIC DNA]</scope>
    <source>
        <strain evidence="10 11">A3.12</strain>
    </source>
</reference>
<keyword evidence="4 7" id="KW-0067">ATP-binding</keyword>